<protein>
    <recommendedName>
        <fullName evidence="11">Thiamine thiazole synthase</fullName>
    </recommendedName>
</protein>
<comment type="subcellular location">
    <subcellularLocation>
        <location evidence="1">Membrane</location>
        <topology evidence="1">Multi-pass membrane protein</topology>
    </subcellularLocation>
</comment>
<accession>A0A8H3CAM8</accession>
<evidence type="ECO:0000256" key="5">
    <source>
        <dbReference type="ARBA" id="ARBA00022989"/>
    </source>
</evidence>
<feature type="transmembrane region" description="Helical" evidence="8">
    <location>
        <begin position="408"/>
        <end position="428"/>
    </location>
</feature>
<dbReference type="GO" id="GO:0016020">
    <property type="term" value="C:membrane"/>
    <property type="evidence" value="ECO:0007669"/>
    <property type="project" value="UniProtKB-SubCell"/>
</dbReference>
<feature type="transmembrane region" description="Helical" evidence="8">
    <location>
        <begin position="321"/>
        <end position="344"/>
    </location>
</feature>
<dbReference type="Gene3D" id="6.10.250.2840">
    <property type="match status" value="1"/>
</dbReference>
<keyword evidence="6 8" id="KW-0472">Membrane</keyword>
<reference evidence="9" key="1">
    <citation type="submission" date="2021-01" db="EMBL/GenBank/DDBJ databases">
        <authorList>
            <person name="Kaushik A."/>
        </authorList>
    </citation>
    <scope>NUCLEOTIDE SEQUENCE</scope>
    <source>
        <strain evidence="9">AG3-T5</strain>
    </source>
</reference>
<comment type="similarity">
    <text evidence="2">Belongs to the ferroportin (FP) (TC 2.A.100) family. SLC40A subfamily.</text>
</comment>
<dbReference type="SUPFAM" id="SSF103473">
    <property type="entry name" value="MFS general substrate transporter"/>
    <property type="match status" value="1"/>
</dbReference>
<comment type="caution">
    <text evidence="9">The sequence shown here is derived from an EMBL/GenBank/DDBJ whole genome shotgun (WGS) entry which is preliminary data.</text>
</comment>
<sequence length="898" mass="97850">MTRPPIDPALVLAPGILTGEPAAQDRCQSSPQENGSPRLGVDPVGFWLLTAQHFSSTWGDRSAEFAFSIYLVEIFVNTLLPASIYGFVTTSVGILFSGAVGHQIDIRARLPTIRTCIATQKIFASICYGLFWILFTQFSGLDADLKRLLLALITTCGCGLKLATVGMNVCVERDWVMAIASSTHSSGARAGSPTVELTEQPTSPSVPPIDHADRVLLKLNTTLRRIDLVCKLVAPLFVSLLTSTIGYTYSAVVLLSISLGTAIFEIIFVGVTYKRFPVLAIPRPPGEETSMKWSINGVGKAAGDWGQQQLKDWIEFIRHPIFLSSLSIALLYFNVLSFNSPFIAYLKSETNFSDPLIAGMRGLCVVTGLFGTFAMPWMEKRVGYTSLLPCRISSTETTHLSLIRTGSWAIWSEAFSLVPTVVCLFVGIDGRKRPAWNSVLLFTGMALSRIGLWSFDLAQLTQLQKALAHHPRQNTLSALQYSLQNMFDLGHYGLTLGWNRPGEFKYAASVSLARTLVPFRKVTFPDLTLAPKAAKIYMKFSRQREFYTPVSSPFTLIPSPILLPASSLVSSPVKVPETSIWSSPQSSVWLRKVSVSSLPFQGLENGRFSTTASSDPSSHSHAELKILFPCGSSSRMTEYSGHTGVLPNFLPKSQMTPPIATSTYLSNSPIFTGKPLVTNDQVQYETKEDYNGGYKFAPIKESQVSRAMTKRYFEDMYDRAISDVVIVGAGSAGLSCAYHLAKNAPHLKITIIEAGVAPGGGAWLGGQLMTAMVVRKPADRFLTELGVPFEDEGSYVVVRHAAMFTSTVLSKVLAFPNVRMFNATAVEDLIVKPDGRVAGVVTNYTLVALNHHTQSCMDPQVITAPVIISATGHDGPMGAFCAKRLVSTGLVKELGDMR</sequence>
<dbReference type="Pfam" id="PF01946">
    <property type="entry name" value="Thi4"/>
    <property type="match status" value="1"/>
</dbReference>
<dbReference type="OrthoDB" id="1081007at2759"/>
<proteinExistence type="inferred from homology"/>
<feature type="transmembrane region" description="Helical" evidence="8">
    <location>
        <begin position="82"/>
        <end position="101"/>
    </location>
</feature>
<feature type="transmembrane region" description="Helical" evidence="8">
    <location>
        <begin position="147"/>
        <end position="171"/>
    </location>
</feature>
<dbReference type="InterPro" id="IPR036259">
    <property type="entry name" value="MFS_trans_sf"/>
</dbReference>
<dbReference type="InterPro" id="IPR009716">
    <property type="entry name" value="Ferroportin-1"/>
</dbReference>
<dbReference type="GO" id="GO:0005381">
    <property type="term" value="F:iron ion transmembrane transporter activity"/>
    <property type="evidence" value="ECO:0007669"/>
    <property type="project" value="InterPro"/>
</dbReference>
<feature type="transmembrane region" description="Helical" evidence="8">
    <location>
        <begin position="356"/>
        <end position="378"/>
    </location>
</feature>
<keyword evidence="5 8" id="KW-1133">Transmembrane helix</keyword>
<feature type="region of interest" description="Disordered" evidence="7">
    <location>
        <begin position="185"/>
        <end position="205"/>
    </location>
</feature>
<keyword evidence="4 8" id="KW-0812">Transmembrane</keyword>
<organism evidence="9 10">
    <name type="scientific">Rhizoctonia solani</name>
    <dbReference type="NCBI Taxonomy" id="456999"/>
    <lineage>
        <taxon>Eukaryota</taxon>
        <taxon>Fungi</taxon>
        <taxon>Dikarya</taxon>
        <taxon>Basidiomycota</taxon>
        <taxon>Agaricomycotina</taxon>
        <taxon>Agaricomycetes</taxon>
        <taxon>Cantharellales</taxon>
        <taxon>Ceratobasidiaceae</taxon>
        <taxon>Rhizoctonia</taxon>
    </lineage>
</organism>
<dbReference type="AlphaFoldDB" id="A0A8H3CAM8"/>
<evidence type="ECO:0000256" key="7">
    <source>
        <dbReference type="SAM" id="MobiDB-lite"/>
    </source>
</evidence>
<name>A0A8H3CAM8_9AGAM</name>
<keyword evidence="3" id="KW-0813">Transport</keyword>
<dbReference type="InterPro" id="IPR002922">
    <property type="entry name" value="Thi4_fam"/>
</dbReference>
<dbReference type="PANTHER" id="PTHR11660">
    <property type="entry name" value="SOLUTE CARRIER FAMILY 40 MEMBER"/>
    <property type="match status" value="1"/>
</dbReference>
<dbReference type="SUPFAM" id="SSF51905">
    <property type="entry name" value="FAD/NAD(P)-binding domain"/>
    <property type="match status" value="1"/>
</dbReference>
<dbReference type="CDD" id="cd17480">
    <property type="entry name" value="MFS_SLC40A1_like"/>
    <property type="match status" value="1"/>
</dbReference>
<evidence type="ECO:0000256" key="3">
    <source>
        <dbReference type="ARBA" id="ARBA00022448"/>
    </source>
</evidence>
<feature type="transmembrane region" description="Helical" evidence="8">
    <location>
        <begin position="253"/>
        <end position="273"/>
    </location>
</feature>
<gene>
    <name evidence="9" type="ORF">RDB_LOCUS188804</name>
</gene>
<dbReference type="EMBL" id="CAJMWW010000622">
    <property type="protein sequence ID" value="CAE6475417.1"/>
    <property type="molecule type" value="Genomic_DNA"/>
</dbReference>
<feature type="transmembrane region" description="Helical" evidence="8">
    <location>
        <begin position="434"/>
        <end position="455"/>
    </location>
</feature>
<evidence type="ECO:0000256" key="6">
    <source>
        <dbReference type="ARBA" id="ARBA00023136"/>
    </source>
</evidence>
<dbReference type="Gene3D" id="3.50.50.60">
    <property type="entry name" value="FAD/NAD(P)-binding domain"/>
    <property type="match status" value="1"/>
</dbReference>
<dbReference type="Proteomes" id="UP000663841">
    <property type="component" value="Unassembled WGS sequence"/>
</dbReference>
<evidence type="ECO:0008006" key="11">
    <source>
        <dbReference type="Google" id="ProtNLM"/>
    </source>
</evidence>
<evidence type="ECO:0000313" key="9">
    <source>
        <dbReference type="EMBL" id="CAE6475417.1"/>
    </source>
</evidence>
<dbReference type="PANTHER" id="PTHR11660:SF57">
    <property type="entry name" value="SOLUTE CARRIER FAMILY 40 MEMBER"/>
    <property type="match status" value="1"/>
</dbReference>
<dbReference type="NCBIfam" id="TIGR00292">
    <property type="entry name" value="sulfide-dependent adenosine diphosphate thiazole synthase"/>
    <property type="match status" value="1"/>
</dbReference>
<evidence type="ECO:0000256" key="8">
    <source>
        <dbReference type="SAM" id="Phobius"/>
    </source>
</evidence>
<evidence type="ECO:0000256" key="1">
    <source>
        <dbReference type="ARBA" id="ARBA00004141"/>
    </source>
</evidence>
<dbReference type="Pfam" id="PF06963">
    <property type="entry name" value="FPN1"/>
    <property type="match status" value="3"/>
</dbReference>
<feature type="transmembrane region" description="Helical" evidence="8">
    <location>
        <begin position="122"/>
        <end position="141"/>
    </location>
</feature>
<evidence type="ECO:0000313" key="10">
    <source>
        <dbReference type="Proteomes" id="UP000663841"/>
    </source>
</evidence>
<evidence type="ECO:0000256" key="4">
    <source>
        <dbReference type="ARBA" id="ARBA00022692"/>
    </source>
</evidence>
<evidence type="ECO:0000256" key="2">
    <source>
        <dbReference type="ARBA" id="ARBA00006279"/>
    </source>
</evidence>
<dbReference type="InterPro" id="IPR036188">
    <property type="entry name" value="FAD/NAD-bd_sf"/>
</dbReference>